<keyword evidence="3" id="KW-1185">Reference proteome</keyword>
<accession>A0ABU4HJK2</accession>
<comment type="caution">
    <text evidence="2">The sequence shown here is derived from an EMBL/GenBank/DDBJ whole genome shotgun (WGS) entry which is preliminary data.</text>
</comment>
<feature type="domain" description="AB hydrolase-1" evidence="1">
    <location>
        <begin position="29"/>
        <end position="287"/>
    </location>
</feature>
<evidence type="ECO:0000259" key="1">
    <source>
        <dbReference type="Pfam" id="PF12697"/>
    </source>
</evidence>
<dbReference type="InterPro" id="IPR050266">
    <property type="entry name" value="AB_hydrolase_sf"/>
</dbReference>
<dbReference type="PANTHER" id="PTHR43798">
    <property type="entry name" value="MONOACYLGLYCEROL LIPASE"/>
    <property type="match status" value="1"/>
</dbReference>
<protein>
    <submittedName>
        <fullName evidence="2">Alpha/beta hydrolase</fullName>
    </submittedName>
</protein>
<dbReference type="EMBL" id="JAWSTH010000005">
    <property type="protein sequence ID" value="MDW5593430.1"/>
    <property type="molecule type" value="Genomic_DNA"/>
</dbReference>
<name>A0ABU4HJK2_9ACTN</name>
<reference evidence="3" key="1">
    <citation type="submission" date="2023-07" db="EMBL/GenBank/DDBJ databases">
        <title>Conexibacter stalactiti sp. nov., isolated from stalactites in a lava cave and emended description of the genus Conexibacter.</title>
        <authorList>
            <person name="Lee S.D."/>
        </authorList>
    </citation>
    <scope>NUCLEOTIDE SEQUENCE [LARGE SCALE GENOMIC DNA]</scope>
    <source>
        <strain evidence="3">KCTC 39840</strain>
    </source>
</reference>
<dbReference type="InterPro" id="IPR000073">
    <property type="entry name" value="AB_hydrolase_1"/>
</dbReference>
<dbReference type="Pfam" id="PF12697">
    <property type="entry name" value="Abhydrolase_6"/>
    <property type="match status" value="1"/>
</dbReference>
<dbReference type="RefSeq" id="WP_318595691.1">
    <property type="nucleotide sequence ID" value="NZ_JAWSTH010000005.1"/>
</dbReference>
<dbReference type="Gene3D" id="3.40.50.1820">
    <property type="entry name" value="alpha/beta hydrolase"/>
    <property type="match status" value="1"/>
</dbReference>
<reference evidence="2 3" key="2">
    <citation type="submission" date="2023-10" db="EMBL/GenBank/DDBJ databases">
        <authorList>
            <person name="Han X.F."/>
        </authorList>
    </citation>
    <scope>NUCLEOTIDE SEQUENCE [LARGE SCALE GENOMIC DNA]</scope>
    <source>
        <strain evidence="2 3">KCTC 39840</strain>
    </source>
</reference>
<dbReference type="InterPro" id="IPR029058">
    <property type="entry name" value="AB_hydrolase_fold"/>
</dbReference>
<dbReference type="GO" id="GO:0016787">
    <property type="term" value="F:hydrolase activity"/>
    <property type="evidence" value="ECO:0007669"/>
    <property type="project" value="UniProtKB-KW"/>
</dbReference>
<gene>
    <name evidence="2" type="ORF">R7226_03715</name>
</gene>
<dbReference type="Proteomes" id="UP001284601">
    <property type="component" value="Unassembled WGS sequence"/>
</dbReference>
<dbReference type="PANTHER" id="PTHR43798:SF33">
    <property type="entry name" value="HYDROLASE, PUTATIVE (AFU_ORTHOLOGUE AFUA_2G14860)-RELATED"/>
    <property type="match status" value="1"/>
</dbReference>
<evidence type="ECO:0000313" key="3">
    <source>
        <dbReference type="Proteomes" id="UP001284601"/>
    </source>
</evidence>
<sequence>MPDEIRELRLRVGDRDVRALETGTGSRLVLVLHGGTPGLSSFAASADTLRGLLERLDLDGHRVVAPDLPGAGGTPARSVEDLTVGGTIAFARELIAALAPNELHLVGHGDASLATLALARDEHLGVAVASCALLAPVAAAPTSDGLDNIALLHPPAPRWSRRSQRWALDRLCFSAERGERELLDACVEHARGAAHRGAVARLELDGARSEITASAYGAMDAFYAYCREVGYAVPLTLVWGAEDPTAEIQHAAVLNDIVGEGPAPVGFHLIDRCGHFPHVDQPDRVARTVGSAIRRAVRVEVA</sequence>
<dbReference type="SUPFAM" id="SSF53474">
    <property type="entry name" value="alpha/beta-Hydrolases"/>
    <property type="match status" value="1"/>
</dbReference>
<keyword evidence="2" id="KW-0378">Hydrolase</keyword>
<proteinExistence type="predicted"/>
<organism evidence="2 3">
    <name type="scientific">Conexibacter stalactiti</name>
    <dbReference type="NCBI Taxonomy" id="1940611"/>
    <lineage>
        <taxon>Bacteria</taxon>
        <taxon>Bacillati</taxon>
        <taxon>Actinomycetota</taxon>
        <taxon>Thermoleophilia</taxon>
        <taxon>Solirubrobacterales</taxon>
        <taxon>Conexibacteraceae</taxon>
        <taxon>Conexibacter</taxon>
    </lineage>
</organism>
<evidence type="ECO:0000313" key="2">
    <source>
        <dbReference type="EMBL" id="MDW5593430.1"/>
    </source>
</evidence>